<dbReference type="Proteomes" id="UP000659654">
    <property type="component" value="Unassembled WGS sequence"/>
</dbReference>
<proteinExistence type="inferred from homology"/>
<feature type="domain" description="Tyrosine specific protein phosphatases" evidence="17">
    <location>
        <begin position="136"/>
        <end position="203"/>
    </location>
</feature>
<dbReference type="SMART" id="SM00404">
    <property type="entry name" value="PTPc_motif"/>
    <property type="match status" value="1"/>
</dbReference>
<feature type="binding site" evidence="15">
    <location>
        <begin position="564"/>
        <end position="569"/>
    </location>
    <ligand>
        <name>GTP</name>
        <dbReference type="ChEBI" id="CHEBI:37565"/>
    </ligand>
</feature>
<dbReference type="EC" id="2.7.7.50" evidence="12"/>
<evidence type="ECO:0000256" key="2">
    <source>
        <dbReference type="ARBA" id="ARBA00022664"/>
    </source>
</evidence>
<dbReference type="SUPFAM" id="SSF50249">
    <property type="entry name" value="Nucleic acid-binding proteins"/>
    <property type="match status" value="1"/>
</dbReference>
<keyword evidence="4 12" id="KW-0548">Nucleotidyltransferase</keyword>
<dbReference type="SUPFAM" id="SSF52799">
    <property type="entry name" value="(Phosphotyrosine protein) phosphatases II"/>
    <property type="match status" value="1"/>
</dbReference>
<dbReference type="Gene3D" id="3.90.190.10">
    <property type="entry name" value="Protein tyrosine phosphatase superfamily"/>
    <property type="match status" value="1"/>
</dbReference>
<keyword evidence="19" id="KW-1185">Reference proteome</keyword>
<dbReference type="Pfam" id="PF00782">
    <property type="entry name" value="DSPc"/>
    <property type="match status" value="1"/>
</dbReference>
<evidence type="ECO:0000256" key="4">
    <source>
        <dbReference type="ARBA" id="ARBA00022695"/>
    </source>
</evidence>
<evidence type="ECO:0000256" key="11">
    <source>
        <dbReference type="ARBA" id="ARBA00044624"/>
    </source>
</evidence>
<dbReference type="InterPro" id="IPR000387">
    <property type="entry name" value="Tyr_Pase_dom"/>
</dbReference>
<feature type="domain" description="Tyrosine-protein phosphatase" evidence="16">
    <location>
        <begin position="63"/>
        <end position="215"/>
    </location>
</feature>
<evidence type="ECO:0000256" key="7">
    <source>
        <dbReference type="ARBA" id="ARBA00022912"/>
    </source>
</evidence>
<dbReference type="InterPro" id="IPR000340">
    <property type="entry name" value="Dual-sp_phosphatase_cat-dom"/>
</dbReference>
<feature type="binding site" evidence="15">
    <location>
        <begin position="365"/>
        <end position="367"/>
    </location>
    <ligand>
        <name>GTP</name>
        <dbReference type="ChEBI" id="CHEBI:37565"/>
    </ligand>
</feature>
<dbReference type="InterPro" id="IPR020422">
    <property type="entry name" value="TYR_PHOSPHATASE_DUAL_dom"/>
</dbReference>
<name>A0A7I8X645_BURXY</name>
<keyword evidence="2 12" id="KW-0507">mRNA processing</keyword>
<evidence type="ECO:0000256" key="14">
    <source>
        <dbReference type="PIRSR" id="PIRSR036958-2"/>
    </source>
</evidence>
<keyword evidence="6 12" id="KW-0378">Hydrolase</keyword>
<keyword evidence="3 12" id="KW-0808">Transferase</keyword>
<gene>
    <name evidence="18" type="ORF">BXYJ_LOCUS11756</name>
</gene>
<evidence type="ECO:0000256" key="10">
    <source>
        <dbReference type="ARBA" id="ARBA00023242"/>
    </source>
</evidence>
<keyword evidence="7" id="KW-0904">Protein phosphatase</keyword>
<evidence type="ECO:0000256" key="9">
    <source>
        <dbReference type="ARBA" id="ARBA00023134"/>
    </source>
</evidence>
<comment type="function">
    <text evidence="12">Bifunctional mRNA-capping enzyme exhibiting RNA 5'-triphosphate monophosphatase activity in the N-terminal part and mRNA guanylyltransferase activity in the C-terminal part. Catalyzes the first two steps of cap formation: by removing the gamma-phosphate from the 5'-triphosphate end of nascent mRNA to yield a diphosphate end, and by transferring the GMP moiety of GTP to the 5'-diphosphate terminus of RNA via a covalent enzyme-GMP reaction intermediate.</text>
</comment>
<dbReference type="PROSITE" id="PS50054">
    <property type="entry name" value="TYR_PHOSPHATASE_DUAL"/>
    <property type="match status" value="1"/>
</dbReference>
<dbReference type="GO" id="GO:0004721">
    <property type="term" value="F:phosphoprotein phosphatase activity"/>
    <property type="evidence" value="ECO:0007669"/>
    <property type="project" value="UniProtKB-UniRule"/>
</dbReference>
<feature type="binding site" evidence="15">
    <location>
        <position position="322"/>
    </location>
    <ligand>
        <name>GTP</name>
        <dbReference type="ChEBI" id="CHEBI:37565"/>
    </ligand>
</feature>
<feature type="active site" description="N6-GMP-lysine intermediate" evidence="14">
    <location>
        <position position="317"/>
    </location>
</feature>
<evidence type="ECO:0000259" key="16">
    <source>
        <dbReference type="PROSITE" id="PS50054"/>
    </source>
</evidence>
<dbReference type="GO" id="GO:0004484">
    <property type="term" value="F:mRNA guanylyltransferase activity"/>
    <property type="evidence" value="ECO:0007669"/>
    <property type="project" value="UniProtKB-UniRule"/>
</dbReference>
<dbReference type="InterPro" id="IPR003595">
    <property type="entry name" value="Tyr_Pase_cat"/>
</dbReference>
<dbReference type="GO" id="GO:0140818">
    <property type="term" value="F:mRNA 5'-triphosphate monophosphatase activity"/>
    <property type="evidence" value="ECO:0007669"/>
    <property type="project" value="UniProtKB-EC"/>
</dbReference>
<dbReference type="PANTHER" id="PTHR10367">
    <property type="entry name" value="MRNA-CAPPING ENZYME"/>
    <property type="match status" value="1"/>
</dbReference>
<evidence type="ECO:0000313" key="18">
    <source>
        <dbReference type="EMBL" id="CAD5231660.1"/>
    </source>
</evidence>
<dbReference type="Proteomes" id="UP000582659">
    <property type="component" value="Unassembled WGS sequence"/>
</dbReference>
<dbReference type="EMBL" id="CAJFDI010000005">
    <property type="protein sequence ID" value="CAD5231660.1"/>
    <property type="molecule type" value="Genomic_DNA"/>
</dbReference>
<dbReference type="GO" id="GO:0006370">
    <property type="term" value="P:7-methylguanosine mRNA capping"/>
    <property type="evidence" value="ECO:0007669"/>
    <property type="project" value="UniProtKB-UniRule"/>
</dbReference>
<feature type="binding site" evidence="15">
    <location>
        <begin position="485"/>
        <end position="487"/>
    </location>
    <ligand>
        <name>GTP</name>
        <dbReference type="ChEBI" id="CHEBI:37565"/>
    </ligand>
</feature>
<keyword evidence="8 12" id="KW-0506">mRNA capping</keyword>
<dbReference type="PANTHER" id="PTHR10367:SF17">
    <property type="entry name" value="MRNA-CAPPING ENZYME"/>
    <property type="match status" value="1"/>
</dbReference>
<dbReference type="Gene3D" id="3.30.470.30">
    <property type="entry name" value="DNA ligase/mRNA capping enzyme"/>
    <property type="match status" value="2"/>
</dbReference>
<dbReference type="GO" id="GO:0004651">
    <property type="term" value="F:polynucleotide 5'-phosphatase activity"/>
    <property type="evidence" value="ECO:0007669"/>
    <property type="project" value="UniProtKB-UniRule"/>
</dbReference>
<comment type="similarity">
    <text evidence="12">In the C-terminal section; belongs to the eukaryotic GTase family.</text>
</comment>
<dbReference type="GO" id="GO:0005525">
    <property type="term" value="F:GTP binding"/>
    <property type="evidence" value="ECO:0007669"/>
    <property type="project" value="UniProtKB-UniRule"/>
</dbReference>
<dbReference type="AlphaFoldDB" id="A0A7I8X645"/>
<comment type="subcellular location">
    <subcellularLocation>
        <location evidence="1 12">Nucleus</location>
    </subcellularLocation>
</comment>
<dbReference type="InterPro" id="IPR013846">
    <property type="entry name" value="mRNA_cap_enzyme_C"/>
</dbReference>
<dbReference type="EMBL" id="CAJFCV020000005">
    <property type="protein sequence ID" value="CAG9122926.1"/>
    <property type="molecule type" value="Genomic_DNA"/>
</dbReference>
<dbReference type="CDD" id="cd07895">
    <property type="entry name" value="Adenylation_mRNA_capping"/>
    <property type="match status" value="1"/>
</dbReference>
<dbReference type="GO" id="GO:0005524">
    <property type="term" value="F:ATP binding"/>
    <property type="evidence" value="ECO:0007669"/>
    <property type="project" value="InterPro"/>
</dbReference>
<dbReference type="Gene3D" id="4.10.87.10">
    <property type="entry name" value="mRNA Capping Enzyme, domain 3"/>
    <property type="match status" value="1"/>
</dbReference>
<dbReference type="OrthoDB" id="200924at2759"/>
<accession>A0A7I8X645</accession>
<reference evidence="18" key="1">
    <citation type="submission" date="2020-09" db="EMBL/GenBank/DDBJ databases">
        <authorList>
            <person name="Kikuchi T."/>
        </authorList>
    </citation>
    <scope>NUCLEOTIDE SEQUENCE</scope>
    <source>
        <strain evidence="18">Ka4C1</strain>
    </source>
</reference>
<dbReference type="PROSITE" id="PS50056">
    <property type="entry name" value="TYR_PHOSPHATASE_2"/>
    <property type="match status" value="1"/>
</dbReference>
<dbReference type="PIRSF" id="PIRSF036958">
    <property type="entry name" value="mRNA_capping_HCE"/>
    <property type="match status" value="1"/>
</dbReference>
<evidence type="ECO:0000256" key="3">
    <source>
        <dbReference type="ARBA" id="ARBA00022679"/>
    </source>
</evidence>
<evidence type="ECO:0000256" key="12">
    <source>
        <dbReference type="PIRNR" id="PIRNR036958"/>
    </source>
</evidence>
<keyword evidence="9 12" id="KW-0342">GTP-binding</keyword>
<protein>
    <recommendedName>
        <fullName evidence="12">mRNA-capping enzyme</fullName>
    </recommendedName>
    <domain>
        <recommendedName>
            <fullName evidence="12">mRNA 5'-triphosphate monophosphatase</fullName>
            <ecNumber evidence="12">3.6.1.74</ecNumber>
        </recommendedName>
        <alternativeName>
            <fullName evidence="12">mRNA 5'-phosphatase</fullName>
        </alternativeName>
    </domain>
    <domain>
        <recommendedName>
            <fullName evidence="12">mRNA guanylyltransferase</fullName>
            <ecNumber evidence="12">2.7.7.50</ecNumber>
        </recommendedName>
        <alternativeName>
            <fullName evidence="12">GTP--RNA guanylyltransferase</fullName>
            <shortName evidence="12">GTase</shortName>
        </alternativeName>
    </domain>
</protein>
<dbReference type="Gene3D" id="2.40.50.140">
    <property type="entry name" value="Nucleic acid-binding proteins"/>
    <property type="match status" value="1"/>
</dbReference>
<comment type="similarity">
    <text evidence="12">In the N-terminal section; belongs to the non-receptor class of the protein-tyrosine phosphatase family.</text>
</comment>
<comment type="catalytic activity">
    <reaction evidence="11">
        <text>a 5'-end diphospho-ribonucleoside in mRNA + GTP + H(+) = a 5'-end (5'-triphosphoguanosine)-ribonucleoside in mRNA + diphosphate</text>
        <dbReference type="Rhea" id="RHEA:67012"/>
        <dbReference type="Rhea" id="RHEA-COMP:17165"/>
        <dbReference type="Rhea" id="RHEA-COMP:17166"/>
        <dbReference type="ChEBI" id="CHEBI:15378"/>
        <dbReference type="ChEBI" id="CHEBI:33019"/>
        <dbReference type="ChEBI" id="CHEBI:37565"/>
        <dbReference type="ChEBI" id="CHEBI:167616"/>
        <dbReference type="ChEBI" id="CHEBI:167617"/>
        <dbReference type="EC" id="2.7.7.50"/>
    </reaction>
    <physiologicalReaction direction="left-to-right" evidence="11">
        <dbReference type="Rhea" id="RHEA:67013"/>
    </physiologicalReaction>
</comment>
<keyword evidence="10 12" id="KW-0539">Nucleus</keyword>
<dbReference type="InterPro" id="IPR029021">
    <property type="entry name" value="Prot-tyrosine_phosphatase-like"/>
</dbReference>
<evidence type="ECO:0000256" key="8">
    <source>
        <dbReference type="ARBA" id="ARBA00023042"/>
    </source>
</evidence>
<dbReference type="InterPro" id="IPR001339">
    <property type="entry name" value="mRNA_cap_enzyme_adenylation"/>
</dbReference>
<dbReference type="PROSITE" id="PS00383">
    <property type="entry name" value="TYR_PHOSPHATASE_1"/>
    <property type="match status" value="1"/>
</dbReference>
<dbReference type="InterPro" id="IPR017074">
    <property type="entry name" value="mRNA_cap_enz_bifunc"/>
</dbReference>
<dbReference type="InterPro" id="IPR012340">
    <property type="entry name" value="NA-bd_OB-fold"/>
</dbReference>
<organism evidence="18 19">
    <name type="scientific">Bursaphelenchus xylophilus</name>
    <name type="common">Pinewood nematode worm</name>
    <name type="synonym">Aphelenchoides xylophilus</name>
    <dbReference type="NCBI Taxonomy" id="6326"/>
    <lineage>
        <taxon>Eukaryota</taxon>
        <taxon>Metazoa</taxon>
        <taxon>Ecdysozoa</taxon>
        <taxon>Nematoda</taxon>
        <taxon>Chromadorea</taxon>
        <taxon>Rhabditida</taxon>
        <taxon>Tylenchina</taxon>
        <taxon>Tylenchomorpha</taxon>
        <taxon>Aphelenchoidea</taxon>
        <taxon>Aphelenchoididae</taxon>
        <taxon>Bursaphelenchus</taxon>
    </lineage>
</organism>
<dbReference type="Pfam" id="PF03919">
    <property type="entry name" value="mRNA_cap_C"/>
    <property type="match status" value="1"/>
</dbReference>
<evidence type="ECO:0000256" key="6">
    <source>
        <dbReference type="ARBA" id="ARBA00022801"/>
    </source>
</evidence>
<comment type="catalytic activity">
    <reaction evidence="12">
        <text>a 5'-end triphospho-ribonucleoside in mRNA + H2O = a 5'-end diphospho-ribonucleoside in mRNA + phosphate + H(+)</text>
        <dbReference type="Rhea" id="RHEA:67004"/>
        <dbReference type="Rhea" id="RHEA-COMP:17164"/>
        <dbReference type="Rhea" id="RHEA-COMP:17165"/>
        <dbReference type="ChEBI" id="CHEBI:15377"/>
        <dbReference type="ChEBI" id="CHEBI:15378"/>
        <dbReference type="ChEBI" id="CHEBI:43474"/>
        <dbReference type="ChEBI" id="CHEBI:167616"/>
        <dbReference type="ChEBI" id="CHEBI:167618"/>
        <dbReference type="EC" id="3.6.1.74"/>
    </reaction>
</comment>
<feature type="active site" description="Phosphocysteine intermediate" evidence="13">
    <location>
        <position position="158"/>
    </location>
</feature>
<dbReference type="InterPro" id="IPR051029">
    <property type="entry name" value="mRNA_Capping_Enz/RNA_Phosphat"/>
</dbReference>
<evidence type="ECO:0000256" key="5">
    <source>
        <dbReference type="ARBA" id="ARBA00022741"/>
    </source>
</evidence>
<evidence type="ECO:0000313" key="19">
    <source>
        <dbReference type="Proteomes" id="UP000659654"/>
    </source>
</evidence>
<evidence type="ECO:0000256" key="15">
    <source>
        <dbReference type="PIRSR" id="PIRSR036958-3"/>
    </source>
</evidence>
<sequence length="615" mass="71043">MGDSNDFGPTTPKKARLNGTSNKYVITDTDVNLGIPQRWAFCPPMGKEIRGFLPTKTPLDKKYDHLIDIAQFFHPDDILEKGPELCGKPDNKIGLWINLTKTKRYYNPAEVEDKGIKYIWLPLTGHGQSPTPEETERFINIVKKFRDTNEDDLIVIHCTHGFNRTGFLICAYLVDECGDDIAIAVQEFAKARPDGIYKNDYLRDLADRYGGGDELIGPGRPLWEDESKMVEEKSASGQLNCANGKGKGKKQFMDGQVPSVTYVEDPELRMQIIKTVRELCHWKRKEFPGSQPVSLEHSPQLNNLQFLAQARYMVSWKADGVRYLVYIKDDHEVYALDRDENVFLISDMGFVNYKTNAPLKNCLVDAEMVIDKVNEGLVQRIFPRLLVYDLIYYEEKDIGQLRFKDRFQMIEEYLIKPKKKAFETGVLNRADESIGIRRKDFFFVFYTYKLLEPKFQSGMSHEVDGLIFQPYDEPYVPGRFDKLLKWKPPHQQTIDFRLQIRRNPVGANNLGETQAVLLVQDRGNLVEFARTRPLKKLVQYDNKIIECNFVRDSATPHGEWRIERERTDKSFPNAFTTASSVWNCILYPVTKEKLLNFIAQNCRDHQQPQNGKPPP</sequence>
<dbReference type="SUPFAM" id="SSF56091">
    <property type="entry name" value="DNA ligase/mRNA capping enzyme, catalytic domain"/>
    <property type="match status" value="1"/>
</dbReference>
<comment type="caution">
    <text evidence="18">The sequence shown here is derived from an EMBL/GenBank/DDBJ whole genome shotgun (WGS) entry which is preliminary data.</text>
</comment>
<feature type="binding site" evidence="15">
    <location>
        <position position="338"/>
    </location>
    <ligand>
        <name>GTP</name>
        <dbReference type="ChEBI" id="CHEBI:37565"/>
    </ligand>
</feature>
<dbReference type="GO" id="GO:0005634">
    <property type="term" value="C:nucleus"/>
    <property type="evidence" value="ECO:0007669"/>
    <property type="project" value="UniProtKB-SubCell"/>
</dbReference>
<dbReference type="Pfam" id="PF01331">
    <property type="entry name" value="mRNA_cap_enzyme"/>
    <property type="match status" value="1"/>
</dbReference>
<evidence type="ECO:0000259" key="17">
    <source>
        <dbReference type="PROSITE" id="PS50056"/>
    </source>
</evidence>
<dbReference type="EC" id="3.6.1.74" evidence="12"/>
<keyword evidence="5 12" id="KW-0547">Nucleotide-binding</keyword>
<evidence type="ECO:0000256" key="13">
    <source>
        <dbReference type="PIRSR" id="PIRSR036958-1"/>
    </source>
</evidence>
<dbReference type="InterPro" id="IPR016130">
    <property type="entry name" value="Tyr_Pase_AS"/>
</dbReference>
<dbReference type="SMR" id="A0A7I8X645"/>
<evidence type="ECO:0000256" key="1">
    <source>
        <dbReference type="ARBA" id="ARBA00004123"/>
    </source>
</evidence>